<name>A0A1Y3PEP1_9BACI</name>
<dbReference type="InterPro" id="IPR016030">
    <property type="entry name" value="CblAdoTrfase-like"/>
</dbReference>
<keyword evidence="8 15" id="KW-0547">Nucleotide-binding</keyword>
<evidence type="ECO:0000256" key="14">
    <source>
        <dbReference type="ARBA" id="ARBA00048692"/>
    </source>
</evidence>
<evidence type="ECO:0000256" key="12">
    <source>
        <dbReference type="ARBA" id="ARBA00033354"/>
    </source>
</evidence>
<dbReference type="EMBL" id="LZRT01000097">
    <property type="protein sequence ID" value="OUM85780.1"/>
    <property type="molecule type" value="Genomic_DNA"/>
</dbReference>
<keyword evidence="9 15" id="KW-0067">ATP-binding</keyword>
<dbReference type="GO" id="GO:0008817">
    <property type="term" value="F:corrinoid adenosyltransferase activity"/>
    <property type="evidence" value="ECO:0007669"/>
    <property type="project" value="UniProtKB-UniRule"/>
</dbReference>
<evidence type="ECO:0000313" key="17">
    <source>
        <dbReference type="EMBL" id="OUM85780.1"/>
    </source>
</evidence>
<evidence type="ECO:0000256" key="6">
    <source>
        <dbReference type="ARBA" id="ARBA00022573"/>
    </source>
</evidence>
<comment type="catalytic activity">
    <reaction evidence="13 15">
        <text>2 cob(II)yrinate a,c diamide + reduced [electron-transfer flavoprotein] + 2 ATP = 2 adenosylcob(III)yrinate a,c-diamide + 2 triphosphate + oxidized [electron-transfer flavoprotein] + 3 H(+)</text>
        <dbReference type="Rhea" id="RHEA:11528"/>
        <dbReference type="Rhea" id="RHEA-COMP:10685"/>
        <dbReference type="Rhea" id="RHEA-COMP:10686"/>
        <dbReference type="ChEBI" id="CHEBI:15378"/>
        <dbReference type="ChEBI" id="CHEBI:18036"/>
        <dbReference type="ChEBI" id="CHEBI:30616"/>
        <dbReference type="ChEBI" id="CHEBI:57692"/>
        <dbReference type="ChEBI" id="CHEBI:58307"/>
        <dbReference type="ChEBI" id="CHEBI:58503"/>
        <dbReference type="ChEBI" id="CHEBI:58537"/>
        <dbReference type="EC" id="2.5.1.17"/>
    </reaction>
</comment>
<dbReference type="GO" id="GO:0005524">
    <property type="term" value="F:ATP binding"/>
    <property type="evidence" value="ECO:0007669"/>
    <property type="project" value="UniProtKB-UniRule"/>
</dbReference>
<dbReference type="AlphaFoldDB" id="A0A1Y3PEP1"/>
<evidence type="ECO:0000256" key="5">
    <source>
        <dbReference type="ARBA" id="ARBA00020963"/>
    </source>
</evidence>
<keyword evidence="6 15" id="KW-0169">Cobalamin biosynthesis</keyword>
<dbReference type="FunFam" id="1.20.1200.10:FF:000001">
    <property type="entry name" value="Cob(I)yrinic acid a,c-diamide adenosyltransferase"/>
    <property type="match status" value="1"/>
</dbReference>
<comment type="subunit">
    <text evidence="3">Homotrimer.</text>
</comment>
<comment type="catalytic activity">
    <reaction evidence="14 15">
        <text>2 cob(II)alamin + reduced [electron-transfer flavoprotein] + 2 ATP = 2 adenosylcob(III)alamin + 2 triphosphate + oxidized [electron-transfer flavoprotein] + 3 H(+)</text>
        <dbReference type="Rhea" id="RHEA:28671"/>
        <dbReference type="Rhea" id="RHEA-COMP:10685"/>
        <dbReference type="Rhea" id="RHEA-COMP:10686"/>
        <dbReference type="ChEBI" id="CHEBI:15378"/>
        <dbReference type="ChEBI" id="CHEBI:16304"/>
        <dbReference type="ChEBI" id="CHEBI:18036"/>
        <dbReference type="ChEBI" id="CHEBI:18408"/>
        <dbReference type="ChEBI" id="CHEBI:30616"/>
        <dbReference type="ChEBI" id="CHEBI:57692"/>
        <dbReference type="ChEBI" id="CHEBI:58307"/>
        <dbReference type="EC" id="2.5.1.17"/>
    </reaction>
</comment>
<evidence type="ECO:0000256" key="13">
    <source>
        <dbReference type="ARBA" id="ARBA00048555"/>
    </source>
</evidence>
<protein>
    <recommendedName>
        <fullName evidence="5 15">Corrinoid adenosyltransferase</fullName>
        <ecNumber evidence="4 15">2.5.1.17</ecNumber>
    </recommendedName>
    <alternativeName>
        <fullName evidence="10 15">Cob(II)alamin adenosyltransferase</fullName>
    </alternativeName>
    <alternativeName>
        <fullName evidence="12 15">Cob(II)yrinic acid a,c-diamide adenosyltransferase</fullName>
    </alternativeName>
    <alternativeName>
        <fullName evidence="11 15">Cobinamide/cobalamin adenosyltransferase</fullName>
    </alternativeName>
</protein>
<keyword evidence="7 15" id="KW-0808">Transferase</keyword>
<comment type="pathway">
    <text evidence="1 15">Cofactor biosynthesis; adenosylcobalamin biosynthesis; adenosylcobalamin from cob(II)yrinate a,c-diamide: step 2/7.</text>
</comment>
<dbReference type="Gene3D" id="1.20.1200.10">
    <property type="entry name" value="Cobalamin adenosyltransferase-like"/>
    <property type="match status" value="1"/>
</dbReference>
<evidence type="ECO:0000256" key="8">
    <source>
        <dbReference type="ARBA" id="ARBA00022741"/>
    </source>
</evidence>
<dbReference type="InterPro" id="IPR029499">
    <property type="entry name" value="PduO-typ"/>
</dbReference>
<dbReference type="PANTHER" id="PTHR12213:SF0">
    <property type="entry name" value="CORRINOID ADENOSYLTRANSFERASE MMAB"/>
    <property type="match status" value="1"/>
</dbReference>
<evidence type="ECO:0000256" key="4">
    <source>
        <dbReference type="ARBA" id="ARBA00012454"/>
    </source>
</evidence>
<comment type="similarity">
    <text evidence="2 15">Belongs to the Cob(I)alamin adenosyltransferase family.</text>
</comment>
<evidence type="ECO:0000256" key="10">
    <source>
        <dbReference type="ARBA" id="ARBA00031529"/>
    </source>
</evidence>
<dbReference type="NCBIfam" id="TIGR00636">
    <property type="entry name" value="PduO_Nterm"/>
    <property type="match status" value="1"/>
</dbReference>
<evidence type="ECO:0000313" key="18">
    <source>
        <dbReference type="Proteomes" id="UP000196475"/>
    </source>
</evidence>
<evidence type="ECO:0000256" key="3">
    <source>
        <dbReference type="ARBA" id="ARBA00011233"/>
    </source>
</evidence>
<evidence type="ECO:0000256" key="11">
    <source>
        <dbReference type="ARBA" id="ARBA00033334"/>
    </source>
</evidence>
<dbReference type="Pfam" id="PF01923">
    <property type="entry name" value="Cob_adeno_trans"/>
    <property type="match status" value="1"/>
</dbReference>
<dbReference type="UniPathway" id="UPA00148">
    <property type="reaction ID" value="UER00233"/>
</dbReference>
<dbReference type="SUPFAM" id="SSF89028">
    <property type="entry name" value="Cobalamin adenosyltransferase-like"/>
    <property type="match status" value="1"/>
</dbReference>
<organism evidence="17 18">
    <name type="scientific">Bacillus thermozeamaize</name>
    <dbReference type="NCBI Taxonomy" id="230954"/>
    <lineage>
        <taxon>Bacteria</taxon>
        <taxon>Bacillati</taxon>
        <taxon>Bacillota</taxon>
        <taxon>Bacilli</taxon>
        <taxon>Bacillales</taxon>
        <taxon>Bacillaceae</taxon>
        <taxon>Bacillus</taxon>
    </lineage>
</organism>
<evidence type="ECO:0000259" key="16">
    <source>
        <dbReference type="Pfam" id="PF01923"/>
    </source>
</evidence>
<accession>A0A1Y3PEP1</accession>
<sequence>MVRLYTRGGDQGMTGVIGGRVPKDSVRVEAYGTVDEVNSFLGLAIAQLDDEKFADLKKDLLTIQHELFDCGADLSLVMKEEKKEDDGTPAAPKYTYRVTAEMVQRLESWIDRYHAEAPEIRRFILPGGSPASAYLHVCRVLTRRAERRVVTLAKEEPINLEVRRYLNRLSDFFFAVARCANAREGVPDVEYARSGEVFR</sequence>
<evidence type="ECO:0000256" key="7">
    <source>
        <dbReference type="ARBA" id="ARBA00022679"/>
    </source>
</evidence>
<dbReference type="InterPro" id="IPR036451">
    <property type="entry name" value="CblAdoTrfase-like_sf"/>
</dbReference>
<evidence type="ECO:0000256" key="2">
    <source>
        <dbReference type="ARBA" id="ARBA00007487"/>
    </source>
</evidence>
<comment type="caution">
    <text evidence="17">The sequence shown here is derived from an EMBL/GenBank/DDBJ whole genome shotgun (WGS) entry which is preliminary data.</text>
</comment>
<dbReference type="Proteomes" id="UP000196475">
    <property type="component" value="Unassembled WGS sequence"/>
</dbReference>
<feature type="domain" description="Cobalamin adenosyltransferase-like" evidence="16">
    <location>
        <begin position="4"/>
        <end position="179"/>
    </location>
</feature>
<evidence type="ECO:0000256" key="1">
    <source>
        <dbReference type="ARBA" id="ARBA00005121"/>
    </source>
</evidence>
<gene>
    <name evidence="17" type="ORF">BAA01_06540</name>
</gene>
<reference evidence="18" key="1">
    <citation type="submission" date="2016-06" db="EMBL/GenBank/DDBJ databases">
        <authorList>
            <person name="Nascimento L."/>
            <person name="Pereira R.V."/>
            <person name="Martins L.F."/>
            <person name="Quaggio R.B."/>
            <person name="Silva A.M."/>
            <person name="Setubal J.C."/>
        </authorList>
    </citation>
    <scope>NUCLEOTIDE SEQUENCE [LARGE SCALE GENOMIC DNA]</scope>
</reference>
<proteinExistence type="inferred from homology"/>
<dbReference type="EC" id="2.5.1.17" evidence="4 15"/>
<evidence type="ECO:0000256" key="9">
    <source>
        <dbReference type="ARBA" id="ARBA00022840"/>
    </source>
</evidence>
<evidence type="ECO:0000256" key="15">
    <source>
        <dbReference type="RuleBase" id="RU366026"/>
    </source>
</evidence>
<dbReference type="GO" id="GO:0009236">
    <property type="term" value="P:cobalamin biosynthetic process"/>
    <property type="evidence" value="ECO:0007669"/>
    <property type="project" value="UniProtKB-UniRule"/>
</dbReference>
<dbReference type="PANTHER" id="PTHR12213">
    <property type="entry name" value="CORRINOID ADENOSYLTRANSFERASE"/>
    <property type="match status" value="1"/>
</dbReference>